<name>A0ABV2NLA4_9HYPH</name>
<dbReference type="RefSeq" id="WP_063110548.1">
    <property type="nucleotide sequence ID" value="NZ_JBEPNV010000001.1"/>
</dbReference>
<evidence type="ECO:0000313" key="2">
    <source>
        <dbReference type="Proteomes" id="UP001549119"/>
    </source>
</evidence>
<dbReference type="InterPro" id="IPR001387">
    <property type="entry name" value="Cro/C1-type_HTH"/>
</dbReference>
<organism evidence="1 2">
    <name type="scientific">Methylobacterium radiotolerans</name>
    <dbReference type="NCBI Taxonomy" id="31998"/>
    <lineage>
        <taxon>Bacteria</taxon>
        <taxon>Pseudomonadati</taxon>
        <taxon>Pseudomonadota</taxon>
        <taxon>Alphaproteobacteria</taxon>
        <taxon>Hyphomicrobiales</taxon>
        <taxon>Methylobacteriaceae</taxon>
        <taxon>Methylobacterium</taxon>
    </lineage>
</organism>
<dbReference type="CDD" id="cd00093">
    <property type="entry name" value="HTH_XRE"/>
    <property type="match status" value="1"/>
</dbReference>
<gene>
    <name evidence="1" type="ORF">ABIC20_004588</name>
</gene>
<reference evidence="1 2" key="1">
    <citation type="submission" date="2024-06" db="EMBL/GenBank/DDBJ databases">
        <title>Genomics of switchgrass bacterial isolates.</title>
        <authorList>
            <person name="Shade A."/>
        </authorList>
    </citation>
    <scope>NUCLEOTIDE SEQUENCE [LARGE SCALE GENOMIC DNA]</scope>
    <source>
        <strain evidence="1 2">PvP084</strain>
    </source>
</reference>
<keyword evidence="2" id="KW-1185">Reference proteome</keyword>
<evidence type="ECO:0000313" key="1">
    <source>
        <dbReference type="EMBL" id="MET3867279.1"/>
    </source>
</evidence>
<proteinExistence type="predicted"/>
<dbReference type="EMBL" id="JBEPNW010000002">
    <property type="protein sequence ID" value="MET3867279.1"/>
    <property type="molecule type" value="Genomic_DNA"/>
</dbReference>
<protein>
    <submittedName>
        <fullName evidence="1">Transcriptional regulator with XRE-family HTH domain</fullName>
    </submittedName>
</protein>
<comment type="caution">
    <text evidence="1">The sequence shown here is derived from an EMBL/GenBank/DDBJ whole genome shotgun (WGS) entry which is preliminary data.</text>
</comment>
<dbReference type="Proteomes" id="UP001549119">
    <property type="component" value="Unassembled WGS sequence"/>
</dbReference>
<accession>A0ABV2NLA4</accession>
<sequence>MSKRPIPRSEVIIRIRAACVAAGGQSRFAAACGVKAPYLSEVLSGVKPPGPAVLAAIGLRKADQPPVYIPVEREGTRNAQKT</sequence>